<protein>
    <submittedName>
        <fullName evidence="2">Uncharacterized protein</fullName>
    </submittedName>
</protein>
<dbReference type="AlphaFoldDB" id="A0AAJ5W7K3"/>
<dbReference type="Proteomes" id="UP001214530">
    <property type="component" value="Chromosome"/>
</dbReference>
<evidence type="ECO:0000313" key="3">
    <source>
        <dbReference type="Proteomes" id="UP001214530"/>
    </source>
</evidence>
<reference evidence="2" key="1">
    <citation type="submission" date="2023-03" db="EMBL/GenBank/DDBJ databases">
        <title>Andean soil-derived lignocellulolytic bacterial consortium as a source of novel taxa and putative plastic-active enzymes.</title>
        <authorList>
            <person name="Diaz-Garcia L."/>
            <person name="Chuvochina M."/>
            <person name="Feuerriegel G."/>
            <person name="Bunk B."/>
            <person name="Sproer C."/>
            <person name="Streit W.R."/>
            <person name="Rodriguez L.M."/>
            <person name="Overmann J."/>
            <person name="Jimenez D.J."/>
        </authorList>
    </citation>
    <scope>NUCLEOTIDE SEQUENCE</scope>
    <source>
        <strain evidence="2">MAG 3858</strain>
    </source>
</reference>
<gene>
    <name evidence="2" type="ORF">P0Y49_17860</name>
</gene>
<sequence length="61" mass="7151">MMKTFTSINNLDHTQHNQENTDKVEGLDMVFYENIKSQLDMLKKEPSEESISKILAYSRTK</sequence>
<organism evidence="2 3">
    <name type="scientific">Candidatus Pedobacter colombiensis</name>
    <dbReference type="NCBI Taxonomy" id="3121371"/>
    <lineage>
        <taxon>Bacteria</taxon>
        <taxon>Pseudomonadati</taxon>
        <taxon>Bacteroidota</taxon>
        <taxon>Sphingobacteriia</taxon>
        <taxon>Sphingobacteriales</taxon>
        <taxon>Sphingobacteriaceae</taxon>
        <taxon>Pedobacter</taxon>
    </lineage>
</organism>
<proteinExistence type="predicted"/>
<accession>A0AAJ5W7K3</accession>
<feature type="compositionally biased region" description="Basic and acidic residues" evidence="1">
    <location>
        <begin position="13"/>
        <end position="22"/>
    </location>
</feature>
<evidence type="ECO:0000313" key="2">
    <source>
        <dbReference type="EMBL" id="WEK18656.1"/>
    </source>
</evidence>
<evidence type="ECO:0000256" key="1">
    <source>
        <dbReference type="SAM" id="MobiDB-lite"/>
    </source>
</evidence>
<feature type="compositionally biased region" description="Polar residues" evidence="1">
    <location>
        <begin position="1"/>
        <end position="12"/>
    </location>
</feature>
<name>A0AAJ5W7K3_9SPHI</name>
<dbReference type="EMBL" id="CP119313">
    <property type="protein sequence ID" value="WEK18656.1"/>
    <property type="molecule type" value="Genomic_DNA"/>
</dbReference>
<feature type="region of interest" description="Disordered" evidence="1">
    <location>
        <begin position="1"/>
        <end position="22"/>
    </location>
</feature>